<keyword evidence="3" id="KW-1185">Reference proteome</keyword>
<organism evidence="2 3">
    <name type="scientific">Capsaspora owczarzaki (strain ATCC 30864)</name>
    <dbReference type="NCBI Taxonomy" id="595528"/>
    <lineage>
        <taxon>Eukaryota</taxon>
        <taxon>Filasterea</taxon>
        <taxon>Capsaspora</taxon>
    </lineage>
</organism>
<feature type="compositionally biased region" description="Low complexity" evidence="1">
    <location>
        <begin position="98"/>
        <end position="115"/>
    </location>
</feature>
<feature type="compositionally biased region" description="Polar residues" evidence="1">
    <location>
        <begin position="48"/>
        <end position="57"/>
    </location>
</feature>
<dbReference type="RefSeq" id="XP_004346455.1">
    <property type="nucleotide sequence ID" value="XM_004346405.2"/>
</dbReference>
<feature type="compositionally biased region" description="Basic and acidic residues" evidence="1">
    <location>
        <begin position="194"/>
        <end position="204"/>
    </location>
</feature>
<feature type="compositionally biased region" description="Polar residues" evidence="1">
    <location>
        <begin position="225"/>
        <end position="247"/>
    </location>
</feature>
<reference evidence="3" key="1">
    <citation type="submission" date="2011-02" db="EMBL/GenBank/DDBJ databases">
        <title>The Genome Sequence of Capsaspora owczarzaki ATCC 30864.</title>
        <authorList>
            <person name="Russ C."/>
            <person name="Cuomo C."/>
            <person name="Burger G."/>
            <person name="Gray M.W."/>
            <person name="Holland P.W.H."/>
            <person name="King N."/>
            <person name="Lang F.B.F."/>
            <person name="Roger A.J."/>
            <person name="Ruiz-Trillo I."/>
            <person name="Young S.K."/>
            <person name="Zeng Q."/>
            <person name="Gargeya S."/>
            <person name="Alvarado L."/>
            <person name="Berlin A."/>
            <person name="Chapman S.B."/>
            <person name="Chen Z."/>
            <person name="Freedman E."/>
            <person name="Gellesch M."/>
            <person name="Goldberg J."/>
            <person name="Griggs A."/>
            <person name="Gujja S."/>
            <person name="Heilman E."/>
            <person name="Heiman D."/>
            <person name="Howarth C."/>
            <person name="Mehta T."/>
            <person name="Neiman D."/>
            <person name="Pearson M."/>
            <person name="Roberts A."/>
            <person name="Saif S."/>
            <person name="Shea T."/>
            <person name="Shenoy N."/>
            <person name="Sisk P."/>
            <person name="Stolte C."/>
            <person name="Sykes S."/>
            <person name="White J."/>
            <person name="Yandava C."/>
            <person name="Haas B."/>
            <person name="Nusbaum C."/>
            <person name="Birren B."/>
        </authorList>
    </citation>
    <scope>NUCLEOTIDE SEQUENCE</scope>
    <source>
        <strain evidence="3">ATCC 30864</strain>
    </source>
</reference>
<evidence type="ECO:0000313" key="2">
    <source>
        <dbReference type="EMBL" id="KJE95322.1"/>
    </source>
</evidence>
<dbReference type="STRING" id="595528.A0A0D2VV56"/>
<protein>
    <submittedName>
        <fullName evidence="2">Uncharacterized protein</fullName>
    </submittedName>
</protein>
<dbReference type="AlphaFoldDB" id="A0A0D2VV56"/>
<feature type="region of interest" description="Disordered" evidence="1">
    <location>
        <begin position="224"/>
        <end position="247"/>
    </location>
</feature>
<evidence type="ECO:0000313" key="3">
    <source>
        <dbReference type="Proteomes" id="UP000008743"/>
    </source>
</evidence>
<feature type="compositionally biased region" description="Polar residues" evidence="1">
    <location>
        <begin position="177"/>
        <end position="193"/>
    </location>
</feature>
<feature type="compositionally biased region" description="Low complexity" evidence="1">
    <location>
        <begin position="139"/>
        <end position="155"/>
    </location>
</feature>
<evidence type="ECO:0000256" key="1">
    <source>
        <dbReference type="SAM" id="MobiDB-lite"/>
    </source>
</evidence>
<proteinExistence type="predicted"/>
<sequence>MSRGNSNVVKCGLTQTTYGEQPDWAFSEKGKAKHYQHNDAVPGVQRTGDWSSNSRSSAPPLKSVTRSSPSAASANLSNGQPRYGAPVDDLRAANSRPSASSSSFSSSSSSSSSSSQPKYGGPVSSSSSSSQPKYGGPVSSSSSSSSSSSWSTSNSAARTGATPRAVSPTRAGRPSVNAVSSGYARSSEQSSFQRDTDASGRSDVVECGLSKTTYEKQPAWAFAEQQKNQSGRYQVGKNTSTAGKSLW</sequence>
<dbReference type="EMBL" id="KE346368">
    <property type="protein sequence ID" value="KJE95322.1"/>
    <property type="molecule type" value="Genomic_DNA"/>
</dbReference>
<dbReference type="Proteomes" id="UP000008743">
    <property type="component" value="Unassembled WGS sequence"/>
</dbReference>
<name>A0A0D2VV56_CAPO3</name>
<feature type="region of interest" description="Disordered" evidence="1">
    <location>
        <begin position="19"/>
        <end position="204"/>
    </location>
</feature>
<gene>
    <name evidence="2" type="ORF">CAOG_005782</name>
</gene>
<dbReference type="InParanoid" id="A0A0D2VV56"/>
<accession>A0A0D2VV56</accession>